<evidence type="ECO:0008006" key="4">
    <source>
        <dbReference type="Google" id="ProtNLM"/>
    </source>
</evidence>
<dbReference type="Proteomes" id="UP000024332">
    <property type="component" value="Unassembled WGS sequence"/>
</dbReference>
<feature type="transmembrane region" description="Helical" evidence="1">
    <location>
        <begin position="73"/>
        <end position="94"/>
    </location>
</feature>
<protein>
    <recommendedName>
        <fullName evidence="4">Copper resistance protein D domain-containing protein</fullName>
    </recommendedName>
</protein>
<evidence type="ECO:0000313" key="2">
    <source>
        <dbReference type="EMBL" id="EZQ01608.1"/>
    </source>
</evidence>
<feature type="transmembrane region" description="Helical" evidence="1">
    <location>
        <begin position="106"/>
        <end position="125"/>
    </location>
</feature>
<keyword evidence="3" id="KW-1185">Reference proteome</keyword>
<evidence type="ECO:0000313" key="3">
    <source>
        <dbReference type="Proteomes" id="UP000024332"/>
    </source>
</evidence>
<organism evidence="2 3">
    <name type="scientific">Candidatus Acidianus copahuensis</name>
    <dbReference type="NCBI Taxonomy" id="1160895"/>
    <lineage>
        <taxon>Archaea</taxon>
        <taxon>Thermoproteota</taxon>
        <taxon>Thermoprotei</taxon>
        <taxon>Sulfolobales</taxon>
        <taxon>Sulfolobaceae</taxon>
        <taxon>Acidianus</taxon>
    </lineage>
</organism>
<dbReference type="AlphaFoldDB" id="A0A031LL27"/>
<gene>
    <name evidence="2" type="ORF">CM19_12820</name>
</gene>
<sequence>MLYEIAFFIHIIGLIGWGGITTGAYYLLTLTRPKDLTFLSAYRKLVYLEIFSLISMTISGLYMWKVIGCPSWTYYAFFVSPILGAGEYIHWRLTYVEEIESFFSKMRYLSIFYTIIAFFLIYDMVFKPTI</sequence>
<dbReference type="OrthoDB" id="34413at2157"/>
<accession>A0A031LL27</accession>
<dbReference type="EMBL" id="JFZT01000066">
    <property type="protein sequence ID" value="EZQ01608.1"/>
    <property type="molecule type" value="Genomic_DNA"/>
</dbReference>
<proteinExistence type="predicted"/>
<keyword evidence="1" id="KW-0472">Membrane</keyword>
<keyword evidence="1" id="KW-0812">Transmembrane</keyword>
<dbReference type="RefSeq" id="WP_048100723.1">
    <property type="nucleotide sequence ID" value="NZ_JFZT01000066.1"/>
</dbReference>
<keyword evidence="1" id="KW-1133">Transmembrane helix</keyword>
<feature type="transmembrane region" description="Helical" evidence="1">
    <location>
        <begin position="48"/>
        <end position="67"/>
    </location>
</feature>
<reference evidence="2 3" key="1">
    <citation type="submission" date="2014-03" db="EMBL/GenBank/DDBJ databases">
        <title>Draft genome sequence of the novel thermoacidophilic archaea Acidianus copahuensis ALE1 strain, isolated from Copahue volcanic area in Neuquen Argentina.</title>
        <authorList>
            <person name="Urbieta M.S."/>
            <person name="Rascovan N."/>
            <person name="Castro C."/>
            <person name="Revale S."/>
            <person name="Giaveno M.A."/>
            <person name="Vazquez M.P."/>
            <person name="Donati E.R."/>
        </authorList>
    </citation>
    <scope>NUCLEOTIDE SEQUENCE [LARGE SCALE GENOMIC DNA]</scope>
    <source>
        <strain evidence="2 3">ALE1</strain>
    </source>
</reference>
<comment type="caution">
    <text evidence="2">The sequence shown here is derived from an EMBL/GenBank/DDBJ whole genome shotgun (WGS) entry which is preliminary data.</text>
</comment>
<feature type="transmembrane region" description="Helical" evidence="1">
    <location>
        <begin position="6"/>
        <end position="28"/>
    </location>
</feature>
<name>A0A031LL27_9CREN</name>
<evidence type="ECO:0000256" key="1">
    <source>
        <dbReference type="SAM" id="Phobius"/>
    </source>
</evidence>